<dbReference type="InterPro" id="IPR050559">
    <property type="entry name" value="P-Pant_transferase_sf"/>
</dbReference>
<evidence type="ECO:0000259" key="3">
    <source>
        <dbReference type="Pfam" id="PF01648"/>
    </source>
</evidence>
<feature type="domain" description="4'-phosphopantetheinyl transferase N-terminal" evidence="4">
    <location>
        <begin position="19"/>
        <end position="99"/>
    </location>
</feature>
<dbReference type="Gene3D" id="3.90.470.20">
    <property type="entry name" value="4'-phosphopantetheinyl transferase domain"/>
    <property type="match status" value="2"/>
</dbReference>
<protein>
    <submittedName>
        <fullName evidence="5">Biosurfactants production protein BBK-1</fullName>
    </submittedName>
</protein>
<evidence type="ECO:0000313" key="6">
    <source>
        <dbReference type="Proteomes" id="UP000217758"/>
    </source>
</evidence>
<dbReference type="SUPFAM" id="SSF56214">
    <property type="entry name" value="4'-phosphopantetheinyl transferase"/>
    <property type="match status" value="2"/>
</dbReference>
<dbReference type="AlphaFoldDB" id="A0A1L7LJH5"/>
<reference evidence="5 6" key="1">
    <citation type="journal article" date="2016" name="Microbiol. Immunol.">
        <title>Complete genome sequence of Streptococcus troglodytae TKU31 isolated from the oral cavity of a chimpanzee (Pan troglodytes).</title>
        <authorList>
            <person name="Okamoto M."/>
            <person name="Naito M."/>
            <person name="Miyanohara M."/>
            <person name="Imai S."/>
            <person name="Nomura Y."/>
            <person name="Saito W."/>
            <person name="Momoi Y."/>
            <person name="Takada K."/>
            <person name="Miyabe-Nishiwaki T."/>
            <person name="Tomonaga M."/>
            <person name="Hanada N."/>
        </authorList>
    </citation>
    <scope>NUCLEOTIDE SEQUENCE [LARGE SCALE GENOMIC DNA]</scope>
    <source>
        <strain evidence="6">TKU 31</strain>
    </source>
</reference>
<keyword evidence="6" id="KW-1185">Reference proteome</keyword>
<organism evidence="5 6">
    <name type="scientific">Streptococcus troglodytae</name>
    <dbReference type="NCBI Taxonomy" id="1111760"/>
    <lineage>
        <taxon>Bacteria</taxon>
        <taxon>Bacillati</taxon>
        <taxon>Bacillota</taxon>
        <taxon>Bacilli</taxon>
        <taxon>Lactobacillales</taxon>
        <taxon>Streptococcaceae</taxon>
        <taxon>Streptococcus</taxon>
    </lineage>
</organism>
<evidence type="ECO:0000256" key="1">
    <source>
        <dbReference type="ARBA" id="ARBA00010990"/>
    </source>
</evidence>
<gene>
    <name evidence="5" type="ORF">SRT_11040</name>
</gene>
<dbReference type="PANTHER" id="PTHR12215">
    <property type="entry name" value="PHOSPHOPANTETHEINE TRANSFERASE"/>
    <property type="match status" value="1"/>
</dbReference>
<dbReference type="GO" id="GO:0008897">
    <property type="term" value="F:holo-[acyl-carrier-protein] synthase activity"/>
    <property type="evidence" value="ECO:0007669"/>
    <property type="project" value="InterPro"/>
</dbReference>
<dbReference type="Pfam" id="PF22624">
    <property type="entry name" value="AASDHPPT_N"/>
    <property type="match status" value="1"/>
</dbReference>
<keyword evidence="2" id="KW-0808">Transferase</keyword>
<dbReference type="Proteomes" id="UP000217758">
    <property type="component" value="Chromosome"/>
</dbReference>
<dbReference type="InterPro" id="IPR008278">
    <property type="entry name" value="4-PPantetheinyl_Trfase_dom"/>
</dbReference>
<dbReference type="InterPro" id="IPR055066">
    <property type="entry name" value="AASDHPPT_N"/>
</dbReference>
<name>A0A1L7LJH5_9STRE</name>
<feature type="domain" description="4'-phosphopantetheinyl transferase" evidence="3">
    <location>
        <begin position="106"/>
        <end position="208"/>
    </location>
</feature>
<dbReference type="GO" id="GO:0000287">
    <property type="term" value="F:magnesium ion binding"/>
    <property type="evidence" value="ECO:0007669"/>
    <property type="project" value="InterPro"/>
</dbReference>
<dbReference type="GO" id="GO:0005829">
    <property type="term" value="C:cytosol"/>
    <property type="evidence" value="ECO:0007669"/>
    <property type="project" value="TreeGrafter"/>
</dbReference>
<dbReference type="InterPro" id="IPR037143">
    <property type="entry name" value="4-PPantetheinyl_Trfase_dom_sf"/>
</dbReference>
<dbReference type="Pfam" id="PF01648">
    <property type="entry name" value="ACPS"/>
    <property type="match status" value="1"/>
</dbReference>
<comment type="similarity">
    <text evidence="1">Belongs to the P-Pant transferase superfamily. Gsp/Sfp/HetI/AcpT family.</text>
</comment>
<dbReference type="KEGG" id="strg:SRT_11040"/>
<dbReference type="EMBL" id="AP014612">
    <property type="protein sequence ID" value="BAQ24365.1"/>
    <property type="molecule type" value="Genomic_DNA"/>
</dbReference>
<dbReference type="GO" id="GO:0019878">
    <property type="term" value="P:lysine biosynthetic process via aminoadipic acid"/>
    <property type="evidence" value="ECO:0007669"/>
    <property type="project" value="TreeGrafter"/>
</dbReference>
<evidence type="ECO:0000256" key="2">
    <source>
        <dbReference type="ARBA" id="ARBA00022679"/>
    </source>
</evidence>
<sequence>MEMIYQYAINTKKIVNINEVKEFLNIVSAERKVKINRFYFQKDKVHSLFAEIILKYALWEQYGLNSTYIEFGQSKYGKPYLVNQKGLYFNLSHSGNWVLCGLGDTPIGLDVEEIKDKKMNLFNRIFTKEEHDFIFMQPLDQRIKTFYKIWTLKESYVKYIGKGLSIPFDSFLFQFNEDGIQFYLKGERDCSLVFTTGQLDGRHVISLCVKSQWNDRINSQVKILTLEELQKWRNL</sequence>
<dbReference type="PANTHER" id="PTHR12215:SF10">
    <property type="entry name" value="L-AMINOADIPATE-SEMIALDEHYDE DEHYDROGENASE-PHOSPHOPANTETHEINYL TRANSFERASE"/>
    <property type="match status" value="1"/>
</dbReference>
<evidence type="ECO:0000259" key="4">
    <source>
        <dbReference type="Pfam" id="PF22624"/>
    </source>
</evidence>
<evidence type="ECO:0000313" key="5">
    <source>
        <dbReference type="EMBL" id="BAQ24365.1"/>
    </source>
</evidence>
<proteinExistence type="inferred from homology"/>
<accession>A0A1L7LJH5</accession>